<dbReference type="PROSITE" id="PS51166">
    <property type="entry name" value="CBM20"/>
    <property type="match status" value="1"/>
</dbReference>
<feature type="signal peptide" evidence="13">
    <location>
        <begin position="1"/>
        <end position="20"/>
    </location>
</feature>
<evidence type="ECO:0000256" key="10">
    <source>
        <dbReference type="PIRSR" id="PIRSR001031-1"/>
    </source>
</evidence>
<evidence type="ECO:0000313" key="15">
    <source>
        <dbReference type="EMBL" id="KAK0740845.1"/>
    </source>
</evidence>
<dbReference type="GO" id="GO:0000272">
    <property type="term" value="P:polysaccharide catabolic process"/>
    <property type="evidence" value="ECO:0007669"/>
    <property type="project" value="UniProtKB-KW"/>
</dbReference>
<evidence type="ECO:0000256" key="12">
    <source>
        <dbReference type="SAM" id="MobiDB-lite"/>
    </source>
</evidence>
<feature type="domain" description="CBM20" evidence="14">
    <location>
        <begin position="531"/>
        <end position="638"/>
    </location>
</feature>
<accession>A0AA40EK41</accession>
<dbReference type="PANTHER" id="PTHR31616:SF12">
    <property type="entry name" value="GLUCOAMYLASE"/>
    <property type="match status" value="1"/>
</dbReference>
<dbReference type="Gene3D" id="2.60.40.10">
    <property type="entry name" value="Immunoglobulins"/>
    <property type="match status" value="1"/>
</dbReference>
<feature type="region of interest" description="Disordered" evidence="12">
    <location>
        <begin position="508"/>
        <end position="531"/>
    </location>
</feature>
<comment type="similarity">
    <text evidence="2 9">Belongs to the glycosyl hydrolase 15 family.</text>
</comment>
<evidence type="ECO:0000256" key="5">
    <source>
        <dbReference type="ARBA" id="ARBA00023180"/>
    </source>
</evidence>
<feature type="active site" description="Proton acceptor" evidence="10">
    <location>
        <position position="212"/>
    </location>
</feature>
<dbReference type="InterPro" id="IPR000165">
    <property type="entry name" value="Glucoamylase"/>
</dbReference>
<dbReference type="GO" id="GO:2001070">
    <property type="term" value="F:starch binding"/>
    <property type="evidence" value="ECO:0007669"/>
    <property type="project" value="InterPro"/>
</dbReference>
<dbReference type="InterPro" id="IPR011613">
    <property type="entry name" value="GH15-like"/>
</dbReference>
<dbReference type="EMBL" id="JAUKUD010000006">
    <property type="protein sequence ID" value="KAK0740845.1"/>
    <property type="molecule type" value="Genomic_DNA"/>
</dbReference>
<dbReference type="GO" id="GO:0004339">
    <property type="term" value="F:glucan 1,4-alpha-glucosidase activity"/>
    <property type="evidence" value="ECO:0007669"/>
    <property type="project" value="UniProtKB-EC"/>
</dbReference>
<evidence type="ECO:0000256" key="6">
    <source>
        <dbReference type="ARBA" id="ARBA00023277"/>
    </source>
</evidence>
<evidence type="ECO:0000313" key="16">
    <source>
        <dbReference type="Proteomes" id="UP001172155"/>
    </source>
</evidence>
<feature type="chain" id="PRO_5041421490" description="Glucoamylase" evidence="13">
    <location>
        <begin position="21"/>
        <end position="638"/>
    </location>
</feature>
<dbReference type="Pfam" id="PF00723">
    <property type="entry name" value="Glyco_hydro_15"/>
    <property type="match status" value="1"/>
</dbReference>
<keyword evidence="16" id="KW-1185">Reference proteome</keyword>
<dbReference type="PANTHER" id="PTHR31616">
    <property type="entry name" value="TREHALASE"/>
    <property type="match status" value="1"/>
</dbReference>
<dbReference type="Pfam" id="PF00686">
    <property type="entry name" value="CBM_20"/>
    <property type="match status" value="1"/>
</dbReference>
<dbReference type="GO" id="GO:0000324">
    <property type="term" value="C:fungal-type vacuole"/>
    <property type="evidence" value="ECO:0007669"/>
    <property type="project" value="TreeGrafter"/>
</dbReference>
<keyword evidence="5" id="KW-0325">Glycoprotein</keyword>
<evidence type="ECO:0000256" key="9">
    <source>
        <dbReference type="PIRNR" id="PIRNR001031"/>
    </source>
</evidence>
<keyword evidence="6 9" id="KW-0119">Carbohydrate metabolism</keyword>
<keyword evidence="8 9" id="KW-0624">Polysaccharide degradation</keyword>
<dbReference type="PROSITE" id="PS00820">
    <property type="entry name" value="GLUCOAMYLASE"/>
    <property type="match status" value="1"/>
</dbReference>
<dbReference type="EC" id="3.2.1.3" evidence="9"/>
<dbReference type="Proteomes" id="UP001172155">
    <property type="component" value="Unassembled WGS sequence"/>
</dbReference>
<keyword evidence="7 9" id="KW-0326">Glycosidase</keyword>
<dbReference type="InterPro" id="IPR008291">
    <property type="entry name" value="Glucoamylase_SBD"/>
</dbReference>
<evidence type="ECO:0000256" key="4">
    <source>
        <dbReference type="ARBA" id="ARBA00022801"/>
    </source>
</evidence>
<evidence type="ECO:0000256" key="11">
    <source>
        <dbReference type="PIRSR" id="PIRSR001031-2"/>
    </source>
</evidence>
<evidence type="ECO:0000256" key="7">
    <source>
        <dbReference type="ARBA" id="ARBA00023295"/>
    </source>
</evidence>
<evidence type="ECO:0000256" key="8">
    <source>
        <dbReference type="ARBA" id="ARBA00023326"/>
    </source>
</evidence>
<dbReference type="InterPro" id="IPR013783">
    <property type="entry name" value="Ig-like_fold"/>
</dbReference>
<feature type="active site" description="Proton donor" evidence="10">
    <location>
        <position position="215"/>
    </location>
</feature>
<dbReference type="InterPro" id="IPR012341">
    <property type="entry name" value="6hp_glycosidase-like_sf"/>
</dbReference>
<protein>
    <recommendedName>
        <fullName evidence="9">Glucoamylase</fullName>
        <ecNumber evidence="9">3.2.1.3</ecNumber>
    </recommendedName>
    <alternativeName>
        <fullName evidence="9">1,4-alpha-D-glucan glucohydrolase</fullName>
    </alternativeName>
    <alternativeName>
        <fullName evidence="9">Glucan 1,4-alpha-glucosidase</fullName>
    </alternativeName>
</protein>
<sequence length="638" mass="68335">MHAFSSILLLGAVVVQYVLGRPEDARIRRESAILKRSVDSFIEKQTPFSWQRLLCNIGSTGCAASGAAPGVVVASPSKRDPDYWYTWTRDSALVFKGIIDAFVEKYDPALQTQIQNYVISQAKLQSVSNPSGGLSNGLGLGEAKYMVDLTQFTGAWGRPQRDGPPLRAIALMGYAKWLLDNGYTSTAQTVVWPVIKNDLSYSAQYWNQTGFDLWEEVQGSSFFTIVATHRALVEGAALARSLGTSCPACSSIAPQVLCFAQRFWNPNQNYVVSNINGGNGRNGRDANSILASIHNFDPSAGCESLTFQPCSDRALANHKAVVDSFRSIYTINNGIPSNGAVAVGRYSEDVYYNGNPWYLTTLAAAEQLYGALQTWTTQSSITITPLSLPFFQSLVPSATTGTYTPSSPQFTPLLNAVRTYADAFLAIVESRAHPNGSLPEQFDRNTGRPLAAPDLTWSYSAFLTAAARRAGRAPPTWGAASVLGTQLPAGGQCSGHAVAGTYTRATNTVFPPSQTPGTPGPQPTGIPEPEPQPCVDVLVTFEARVTTLWGESVRLVGNVPALGGWRPEAGVLLDAGGYTAGNPVWKAAVVLAAGERVEYKYVVVGADSKVRWEGGGNRGFTVEAGLGGCESTRGDSWQ</sequence>
<dbReference type="SUPFAM" id="SSF48208">
    <property type="entry name" value="Six-hairpin glycosidases"/>
    <property type="match status" value="1"/>
</dbReference>
<feature type="binding site" evidence="11">
    <location>
        <position position="156"/>
    </location>
    <ligand>
        <name>substrate</name>
    </ligand>
</feature>
<keyword evidence="4 9" id="KW-0378">Hydrolase</keyword>
<comment type="catalytic activity">
    <reaction evidence="1 9">
        <text>Hydrolysis of terminal (1-&gt;4)-linked alpha-D-glucose residues successively from non-reducing ends of the chains with release of beta-D-glucose.</text>
        <dbReference type="EC" id="3.2.1.3"/>
    </reaction>
</comment>
<evidence type="ECO:0000256" key="1">
    <source>
        <dbReference type="ARBA" id="ARBA00001863"/>
    </source>
</evidence>
<dbReference type="PRINTS" id="PR00736">
    <property type="entry name" value="GLHYDRLASE15"/>
</dbReference>
<proteinExistence type="inferred from homology"/>
<dbReference type="SMART" id="SM01065">
    <property type="entry name" value="CBM_2"/>
    <property type="match status" value="1"/>
</dbReference>
<dbReference type="FunFam" id="1.50.10.10:FF:000018">
    <property type="entry name" value="Glucoamylase"/>
    <property type="match status" value="1"/>
</dbReference>
<evidence type="ECO:0000256" key="2">
    <source>
        <dbReference type="ARBA" id="ARBA00006188"/>
    </source>
</evidence>
<dbReference type="InterPro" id="IPR046966">
    <property type="entry name" value="Glucoamylase_active_site"/>
</dbReference>
<reference evidence="15" key="1">
    <citation type="submission" date="2023-06" db="EMBL/GenBank/DDBJ databases">
        <title>Genome-scale phylogeny and comparative genomics of the fungal order Sordariales.</title>
        <authorList>
            <consortium name="Lawrence Berkeley National Laboratory"/>
            <person name="Hensen N."/>
            <person name="Bonometti L."/>
            <person name="Westerberg I."/>
            <person name="Brannstrom I.O."/>
            <person name="Guillou S."/>
            <person name="Cros-Aarteil S."/>
            <person name="Calhoun S."/>
            <person name="Haridas S."/>
            <person name="Kuo A."/>
            <person name="Mondo S."/>
            <person name="Pangilinan J."/>
            <person name="Riley R."/>
            <person name="LaButti K."/>
            <person name="Andreopoulos B."/>
            <person name="Lipzen A."/>
            <person name="Chen C."/>
            <person name="Yanf M."/>
            <person name="Daum C."/>
            <person name="Ng V."/>
            <person name="Clum A."/>
            <person name="Steindorff A."/>
            <person name="Ohm R."/>
            <person name="Martin F."/>
            <person name="Silar P."/>
            <person name="Natvig D."/>
            <person name="Lalanne C."/>
            <person name="Gautier V."/>
            <person name="Ament-velasquez S.L."/>
            <person name="Kruys A."/>
            <person name="Hutchinson M.I."/>
            <person name="Powell A.J."/>
            <person name="Barry K."/>
            <person name="Miller A.N."/>
            <person name="Grigoriev I.V."/>
            <person name="Debuchy R."/>
            <person name="Gladieux P."/>
            <person name="Thoren M.H."/>
            <person name="Johannesson H."/>
        </authorList>
    </citation>
    <scope>NUCLEOTIDE SEQUENCE</scope>
    <source>
        <strain evidence="15">SMH3187-1</strain>
    </source>
</reference>
<feature type="compositionally biased region" description="Pro residues" evidence="12">
    <location>
        <begin position="518"/>
        <end position="531"/>
    </location>
</feature>
<dbReference type="InterPro" id="IPR013784">
    <property type="entry name" value="Carb-bd-like_fold"/>
</dbReference>
<name>A0AA40EK41_9PEZI</name>
<evidence type="ECO:0000256" key="3">
    <source>
        <dbReference type="ARBA" id="ARBA00022729"/>
    </source>
</evidence>
<keyword evidence="3 13" id="KW-0732">Signal</keyword>
<dbReference type="SUPFAM" id="SSF49452">
    <property type="entry name" value="Starch-binding domain-like"/>
    <property type="match status" value="1"/>
</dbReference>
<gene>
    <name evidence="15" type="ORF">B0T18DRAFT_332062</name>
</gene>
<dbReference type="AlphaFoldDB" id="A0AA40EK41"/>
<dbReference type="InterPro" id="IPR002044">
    <property type="entry name" value="CBM20"/>
</dbReference>
<dbReference type="Gene3D" id="1.50.10.10">
    <property type="match status" value="1"/>
</dbReference>
<dbReference type="PIRSF" id="PIRSF001031">
    <property type="entry name" value="Glu-a-glcsd_SBD"/>
    <property type="match status" value="1"/>
</dbReference>
<dbReference type="InterPro" id="IPR008928">
    <property type="entry name" value="6-hairpin_glycosidase_sf"/>
</dbReference>
<evidence type="ECO:0000256" key="13">
    <source>
        <dbReference type="SAM" id="SignalP"/>
    </source>
</evidence>
<comment type="caution">
    <text evidence="15">The sequence shown here is derived from an EMBL/GenBank/DDBJ whole genome shotgun (WGS) entry which is preliminary data.</text>
</comment>
<organism evidence="15 16">
    <name type="scientific">Schizothecium vesticola</name>
    <dbReference type="NCBI Taxonomy" id="314040"/>
    <lineage>
        <taxon>Eukaryota</taxon>
        <taxon>Fungi</taxon>
        <taxon>Dikarya</taxon>
        <taxon>Ascomycota</taxon>
        <taxon>Pezizomycotina</taxon>
        <taxon>Sordariomycetes</taxon>
        <taxon>Sordariomycetidae</taxon>
        <taxon>Sordariales</taxon>
        <taxon>Schizotheciaceae</taxon>
        <taxon>Schizothecium</taxon>
    </lineage>
</organism>
<evidence type="ECO:0000259" key="14">
    <source>
        <dbReference type="PROSITE" id="PS51166"/>
    </source>
</evidence>